<dbReference type="SUPFAM" id="SSF53639">
    <property type="entry name" value="AraD/HMP-PK domain-like"/>
    <property type="match status" value="1"/>
</dbReference>
<sequence>MDGGGRMIDERIYEQFCEIGRDLYTAGMISSHGGNISIRVGDRVIIKRRGAQLGRLKPHDLIETGLFKNDSGVALASTELLAHRTIYMRTPALAIVHCHPRAAIAFSLSRDEIVPIDNEASYLLKKVPVITEEFASGTPEMANKLAEALTAYKIVMLRGHGSFAIGQTLDEAFHWSTTLEESCQIALWAKLINEPFIEYRGMSQGYTRW</sequence>
<comment type="caution">
    <text evidence="4">The sequence shown here is derived from an EMBL/GenBank/DDBJ whole genome shotgun (WGS) entry which is preliminary data.</text>
</comment>
<evidence type="ECO:0000256" key="1">
    <source>
        <dbReference type="ARBA" id="ARBA00022723"/>
    </source>
</evidence>
<keyword evidence="2" id="KW-0456">Lyase</keyword>
<dbReference type="PANTHER" id="PTHR22789">
    <property type="entry name" value="FUCULOSE PHOSPHATE ALDOLASE"/>
    <property type="match status" value="1"/>
</dbReference>
<dbReference type="GO" id="GO:0005829">
    <property type="term" value="C:cytosol"/>
    <property type="evidence" value="ECO:0007669"/>
    <property type="project" value="TreeGrafter"/>
</dbReference>
<dbReference type="EMBL" id="DSYK01000160">
    <property type="protein sequence ID" value="HGS20845.1"/>
    <property type="molecule type" value="Genomic_DNA"/>
</dbReference>
<evidence type="ECO:0000259" key="3">
    <source>
        <dbReference type="SMART" id="SM01007"/>
    </source>
</evidence>
<dbReference type="InterPro" id="IPR001303">
    <property type="entry name" value="Aldolase_II/adducin_N"/>
</dbReference>
<accession>A0A7C4PKM4</accession>
<reference evidence="4" key="1">
    <citation type="journal article" date="2020" name="mSystems">
        <title>Genome- and Community-Level Interaction Insights into Carbon Utilization and Element Cycling Functions of Hydrothermarchaeota in Hydrothermal Sediment.</title>
        <authorList>
            <person name="Zhou Z."/>
            <person name="Liu Y."/>
            <person name="Xu W."/>
            <person name="Pan J."/>
            <person name="Luo Z.H."/>
            <person name="Li M."/>
        </authorList>
    </citation>
    <scope>NUCLEOTIDE SEQUENCE [LARGE SCALE GENOMIC DNA]</scope>
    <source>
        <strain evidence="4">SpSt-573</strain>
    </source>
</reference>
<protein>
    <submittedName>
        <fullName evidence="4">Fuculose phosphate aldolase</fullName>
    </submittedName>
</protein>
<feature type="domain" description="Class II aldolase/adducin N-terminal" evidence="3">
    <location>
        <begin position="14"/>
        <end position="187"/>
    </location>
</feature>
<dbReference type="GO" id="GO:0016832">
    <property type="term" value="F:aldehyde-lyase activity"/>
    <property type="evidence" value="ECO:0007669"/>
    <property type="project" value="TreeGrafter"/>
</dbReference>
<dbReference type="Pfam" id="PF00596">
    <property type="entry name" value="Aldolase_II"/>
    <property type="match status" value="1"/>
</dbReference>
<organism evidence="4">
    <name type="scientific">Anaerolinea thermolimosa</name>
    <dbReference type="NCBI Taxonomy" id="229919"/>
    <lineage>
        <taxon>Bacteria</taxon>
        <taxon>Bacillati</taxon>
        <taxon>Chloroflexota</taxon>
        <taxon>Anaerolineae</taxon>
        <taxon>Anaerolineales</taxon>
        <taxon>Anaerolineaceae</taxon>
        <taxon>Anaerolinea</taxon>
    </lineage>
</organism>
<dbReference type="GO" id="GO:0019323">
    <property type="term" value="P:pentose catabolic process"/>
    <property type="evidence" value="ECO:0007669"/>
    <property type="project" value="TreeGrafter"/>
</dbReference>
<dbReference type="InterPro" id="IPR036409">
    <property type="entry name" value="Aldolase_II/adducin_N_sf"/>
</dbReference>
<proteinExistence type="predicted"/>
<evidence type="ECO:0000313" key="4">
    <source>
        <dbReference type="EMBL" id="HGS20845.1"/>
    </source>
</evidence>
<dbReference type="SMART" id="SM01007">
    <property type="entry name" value="Aldolase_II"/>
    <property type="match status" value="1"/>
</dbReference>
<dbReference type="AlphaFoldDB" id="A0A7C4PKM4"/>
<dbReference type="InterPro" id="IPR050197">
    <property type="entry name" value="Aldolase_class_II_sugar_metab"/>
</dbReference>
<keyword evidence="1" id="KW-0479">Metal-binding</keyword>
<evidence type="ECO:0000256" key="2">
    <source>
        <dbReference type="ARBA" id="ARBA00023239"/>
    </source>
</evidence>
<dbReference type="GO" id="GO:0046872">
    <property type="term" value="F:metal ion binding"/>
    <property type="evidence" value="ECO:0007669"/>
    <property type="project" value="UniProtKB-KW"/>
</dbReference>
<name>A0A7C4PKM4_9CHLR</name>
<dbReference type="Gene3D" id="3.40.225.10">
    <property type="entry name" value="Class II aldolase/adducin N-terminal domain"/>
    <property type="match status" value="1"/>
</dbReference>
<dbReference type="PANTHER" id="PTHR22789:SF0">
    <property type="entry name" value="3-OXO-TETRONATE 4-PHOSPHATE DECARBOXYLASE-RELATED"/>
    <property type="match status" value="1"/>
</dbReference>
<gene>
    <name evidence="4" type="ORF">ENT37_03125</name>
</gene>